<proteinExistence type="predicted"/>
<reference evidence="2" key="1">
    <citation type="submission" date="2020-04" db="EMBL/GenBank/DDBJ databases">
        <authorList>
            <person name="Chiriac C."/>
            <person name="Salcher M."/>
            <person name="Ghai R."/>
            <person name="Kavagutti S V."/>
        </authorList>
    </citation>
    <scope>NUCLEOTIDE SEQUENCE</scope>
</reference>
<protein>
    <submittedName>
        <fullName evidence="2">Uncharacterized protein</fullName>
    </submittedName>
</protein>
<evidence type="ECO:0000313" key="2">
    <source>
        <dbReference type="EMBL" id="CAB4142237.1"/>
    </source>
</evidence>
<evidence type="ECO:0000256" key="1">
    <source>
        <dbReference type="SAM" id="MobiDB-lite"/>
    </source>
</evidence>
<dbReference type="EMBL" id="LR796406">
    <property type="protein sequence ID" value="CAB4142237.1"/>
    <property type="molecule type" value="Genomic_DNA"/>
</dbReference>
<gene>
    <name evidence="2" type="ORF">UFOVP445_19</name>
</gene>
<accession>A0A6J5M993</accession>
<sequence>MGFNLDDYEPVAARHSRWLAQHPNGRTITHMVSTPGADICVIRAELWLEDVCIATGYAEEVRGAGNVNRTSHVENCETSAVGRALANAGMAGSDVSKRPSREEMSKVQRKTVHLPPSHPDNMASANGVTVKGNQFGELPDWLVLEAFQAGVTEVYDNRDQVAGTKRPWFKATTGGKDAKAFWPPRGTPDPVVATHEDDLAEDLSPEEPF</sequence>
<feature type="compositionally biased region" description="Acidic residues" evidence="1">
    <location>
        <begin position="198"/>
        <end position="209"/>
    </location>
</feature>
<feature type="region of interest" description="Disordered" evidence="1">
    <location>
        <begin position="169"/>
        <end position="209"/>
    </location>
</feature>
<organism evidence="2">
    <name type="scientific">uncultured Caudovirales phage</name>
    <dbReference type="NCBI Taxonomy" id="2100421"/>
    <lineage>
        <taxon>Viruses</taxon>
        <taxon>Duplodnaviria</taxon>
        <taxon>Heunggongvirae</taxon>
        <taxon>Uroviricota</taxon>
        <taxon>Caudoviricetes</taxon>
        <taxon>Peduoviridae</taxon>
        <taxon>Maltschvirus</taxon>
        <taxon>Maltschvirus maltsch</taxon>
    </lineage>
</organism>
<name>A0A6J5M993_9CAUD</name>